<feature type="region of interest" description="Disordered" evidence="8">
    <location>
        <begin position="194"/>
        <end position="219"/>
    </location>
</feature>
<dbReference type="KEGG" id="pki:111859353"/>
<dbReference type="InterPro" id="IPR013087">
    <property type="entry name" value="Znf_C2H2_type"/>
</dbReference>
<keyword evidence="6" id="KW-0539">Nucleus</keyword>
<dbReference type="PROSITE" id="PS00028">
    <property type="entry name" value="ZINC_FINGER_C2H2_1"/>
    <property type="match status" value="6"/>
</dbReference>
<feature type="domain" description="C2H2-type" evidence="9">
    <location>
        <begin position="331"/>
        <end position="358"/>
    </location>
</feature>
<dbReference type="AlphaFoldDB" id="A0A3B3Q749"/>
<feature type="domain" description="C2H2-type" evidence="9">
    <location>
        <begin position="387"/>
        <end position="414"/>
    </location>
</feature>
<dbReference type="Pfam" id="PF00096">
    <property type="entry name" value="zf-C2H2"/>
    <property type="match status" value="4"/>
</dbReference>
<keyword evidence="5" id="KW-0862">Zinc</keyword>
<protein>
    <submittedName>
        <fullName evidence="10">Zinc finger protein 1 homolog</fullName>
    </submittedName>
</protein>
<dbReference type="SUPFAM" id="SSF57667">
    <property type="entry name" value="beta-beta-alpha zinc fingers"/>
    <property type="match status" value="3"/>
</dbReference>
<dbReference type="Proteomes" id="UP000261540">
    <property type="component" value="Unplaced"/>
</dbReference>
<keyword evidence="4 7" id="KW-0863">Zinc-finger</keyword>
<dbReference type="InterPro" id="IPR036236">
    <property type="entry name" value="Znf_C2H2_sf"/>
</dbReference>
<dbReference type="Gene3D" id="3.30.160.60">
    <property type="entry name" value="Classic Zinc Finger"/>
    <property type="match status" value="6"/>
</dbReference>
<name>A0A3B3Q749_9TELE</name>
<feature type="domain" description="C2H2-type" evidence="9">
    <location>
        <begin position="359"/>
        <end position="386"/>
    </location>
</feature>
<evidence type="ECO:0000256" key="5">
    <source>
        <dbReference type="ARBA" id="ARBA00022833"/>
    </source>
</evidence>
<evidence type="ECO:0000259" key="9">
    <source>
        <dbReference type="PROSITE" id="PS50157"/>
    </source>
</evidence>
<evidence type="ECO:0000256" key="8">
    <source>
        <dbReference type="SAM" id="MobiDB-lite"/>
    </source>
</evidence>
<dbReference type="Ensembl" id="ENSPKIT00000026417.1">
    <property type="protein sequence ID" value="ENSPKIP00000002472.1"/>
    <property type="gene ID" value="ENSPKIG00000020359.1"/>
</dbReference>
<dbReference type="GO" id="GO:0008270">
    <property type="term" value="F:zinc ion binding"/>
    <property type="evidence" value="ECO:0007669"/>
    <property type="project" value="UniProtKB-KW"/>
</dbReference>
<evidence type="ECO:0000313" key="11">
    <source>
        <dbReference type="Proteomes" id="UP000261540"/>
    </source>
</evidence>
<feature type="compositionally biased region" description="Basic and acidic residues" evidence="8">
    <location>
        <begin position="194"/>
        <end position="203"/>
    </location>
</feature>
<dbReference type="PANTHER" id="PTHR24394">
    <property type="entry name" value="ZINC FINGER PROTEIN"/>
    <property type="match status" value="1"/>
</dbReference>
<evidence type="ECO:0000256" key="1">
    <source>
        <dbReference type="ARBA" id="ARBA00004123"/>
    </source>
</evidence>
<evidence type="ECO:0000256" key="7">
    <source>
        <dbReference type="PROSITE-ProRule" id="PRU00042"/>
    </source>
</evidence>
<dbReference type="SMART" id="SM00355">
    <property type="entry name" value="ZnF_C2H2"/>
    <property type="match status" value="6"/>
</dbReference>
<keyword evidence="3" id="KW-0677">Repeat</keyword>
<reference evidence="10" key="2">
    <citation type="submission" date="2025-09" db="UniProtKB">
        <authorList>
            <consortium name="Ensembl"/>
        </authorList>
    </citation>
    <scope>IDENTIFICATION</scope>
</reference>
<dbReference type="GO" id="GO:0005634">
    <property type="term" value="C:nucleus"/>
    <property type="evidence" value="ECO:0007669"/>
    <property type="project" value="UniProtKB-SubCell"/>
</dbReference>
<evidence type="ECO:0000256" key="2">
    <source>
        <dbReference type="ARBA" id="ARBA00022723"/>
    </source>
</evidence>
<dbReference type="GeneTree" id="ENSGT01030000234576"/>
<dbReference type="PROSITE" id="PS50157">
    <property type="entry name" value="ZINC_FINGER_C2H2_2"/>
    <property type="match status" value="6"/>
</dbReference>
<feature type="domain" description="C2H2-type" evidence="9">
    <location>
        <begin position="443"/>
        <end position="470"/>
    </location>
</feature>
<reference evidence="10" key="1">
    <citation type="submission" date="2025-08" db="UniProtKB">
        <authorList>
            <consortium name="Ensembl"/>
        </authorList>
    </citation>
    <scope>IDENTIFICATION</scope>
</reference>
<organism evidence="10 11">
    <name type="scientific">Paramormyrops kingsleyae</name>
    <dbReference type="NCBI Taxonomy" id="1676925"/>
    <lineage>
        <taxon>Eukaryota</taxon>
        <taxon>Metazoa</taxon>
        <taxon>Chordata</taxon>
        <taxon>Craniata</taxon>
        <taxon>Vertebrata</taxon>
        <taxon>Euteleostomi</taxon>
        <taxon>Actinopterygii</taxon>
        <taxon>Neopterygii</taxon>
        <taxon>Teleostei</taxon>
        <taxon>Osteoglossocephala</taxon>
        <taxon>Osteoglossomorpha</taxon>
        <taxon>Osteoglossiformes</taxon>
        <taxon>Mormyridae</taxon>
        <taxon>Paramormyrops</taxon>
    </lineage>
</organism>
<dbReference type="FunFam" id="3.30.160.60:FF:002343">
    <property type="entry name" value="Zinc finger protein 33A"/>
    <property type="match status" value="3"/>
</dbReference>
<feature type="domain" description="C2H2-type" evidence="9">
    <location>
        <begin position="471"/>
        <end position="494"/>
    </location>
</feature>
<comment type="subcellular location">
    <subcellularLocation>
        <location evidence="1">Nucleus</location>
    </subcellularLocation>
</comment>
<evidence type="ECO:0000256" key="4">
    <source>
        <dbReference type="ARBA" id="ARBA00022771"/>
    </source>
</evidence>
<dbReference type="FunFam" id="3.30.160.60:FF:000624">
    <property type="entry name" value="zinc finger protein 697"/>
    <property type="match status" value="2"/>
</dbReference>
<accession>A0A3B3Q749</accession>
<evidence type="ECO:0000256" key="3">
    <source>
        <dbReference type="ARBA" id="ARBA00022737"/>
    </source>
</evidence>
<keyword evidence="11" id="KW-1185">Reference proteome</keyword>
<feature type="domain" description="C2H2-type" evidence="9">
    <location>
        <begin position="415"/>
        <end position="442"/>
    </location>
</feature>
<evidence type="ECO:0000256" key="6">
    <source>
        <dbReference type="ARBA" id="ARBA00023242"/>
    </source>
</evidence>
<evidence type="ECO:0000313" key="10">
    <source>
        <dbReference type="Ensembl" id="ENSPKIP00000002472.1"/>
    </source>
</evidence>
<keyword evidence="2" id="KW-0479">Metal-binding</keyword>
<proteinExistence type="predicted"/>
<dbReference type="OrthoDB" id="40579at2759"/>
<dbReference type="PANTHER" id="PTHR24394:SF29">
    <property type="entry name" value="MYONEURIN"/>
    <property type="match status" value="1"/>
</dbReference>
<sequence length="494" mass="55624">MSENLLDFQFQLGSVMEVLVKSVMCEATKLFETGVFQLRAEIAIIKEENENLKSSLMSMGGTRPSSREDDGGCLGLESVNGGKHKETCSPRPCGGTTAPTRGLETMPMKEEVPRIESVLIKQEESDPEECMSGLSVVSKQLCEVPSINRDPANGTSMDKPLMDDYDDGEDTPATGGKTHACTDTQEFCEIHKTESSNEQDLHAAHQAKAQNNTTDSNKERTSEFWPVCSEEDSHVAIDGHRLTWLSDSDTQFGPYTEEDASCKTLGSFSRADEVFVHFVPAGGVAELSAVGADKAVMMERDVAQRKPRQRHFHNQRGVVAHQSIHTGEKPYSCIQCGKACASLQGLNRHSQVHLGKRLHQCSQCGKRFVYQFSLTKHQLIHSSERMHTCKYCDKTFMFKLDLTIHLRKHTGEMPYGCRTCGRQFKHKRMLNMHLKDHSGEKKHLCTHCGKSFRDRGNFKRHKRIHTGEKPYTCHLCGRCFTQSAHLKKHYFTHR</sequence>
<dbReference type="GO" id="GO:0000981">
    <property type="term" value="F:DNA-binding transcription factor activity, RNA polymerase II-specific"/>
    <property type="evidence" value="ECO:0007669"/>
    <property type="project" value="TreeGrafter"/>
</dbReference>